<dbReference type="AlphaFoldDB" id="H8L0S3"/>
<dbReference type="InterPro" id="IPR004564">
    <property type="entry name" value="OM_lipoprot_carrier_LolA-like"/>
</dbReference>
<evidence type="ECO:0000256" key="2">
    <source>
        <dbReference type="ARBA" id="ARBA00007615"/>
    </source>
</evidence>
<dbReference type="HOGENOM" id="CLU_087560_0_0_6"/>
<keyword evidence="12" id="KW-1185">Reference proteome</keyword>
<dbReference type="NCBIfam" id="TIGR00547">
    <property type="entry name" value="lolA"/>
    <property type="match status" value="1"/>
</dbReference>
<comment type="subunit">
    <text evidence="3 10">Monomer.</text>
</comment>
<evidence type="ECO:0000256" key="4">
    <source>
        <dbReference type="ARBA" id="ARBA00014035"/>
    </source>
</evidence>
<evidence type="ECO:0000313" key="11">
    <source>
        <dbReference type="EMBL" id="AFC85328.1"/>
    </source>
</evidence>
<gene>
    <name evidence="10" type="primary">lolA</name>
    <name evidence="11" type="ordered locus">Fraau_0857</name>
</gene>
<evidence type="ECO:0000256" key="10">
    <source>
        <dbReference type="HAMAP-Rule" id="MF_00240"/>
    </source>
</evidence>
<evidence type="ECO:0000256" key="9">
    <source>
        <dbReference type="ARBA" id="ARBA00023186"/>
    </source>
</evidence>
<evidence type="ECO:0000256" key="6">
    <source>
        <dbReference type="ARBA" id="ARBA00022729"/>
    </source>
</evidence>
<dbReference type="GO" id="GO:0044874">
    <property type="term" value="P:lipoprotein localization to outer membrane"/>
    <property type="evidence" value="ECO:0007669"/>
    <property type="project" value="UniProtKB-UniRule"/>
</dbReference>
<dbReference type="KEGG" id="fau:Fraau_0857"/>
<comment type="similarity">
    <text evidence="2 10">Belongs to the LolA family.</text>
</comment>
<comment type="subcellular location">
    <subcellularLocation>
        <location evidence="1 10">Periplasm</location>
    </subcellularLocation>
</comment>
<dbReference type="STRING" id="767434.Fraau_0857"/>
<organism evidence="11 12">
    <name type="scientific">Frateuria aurantia (strain ATCC 33424 / DSM 6220 / KCTC 2777 / LMG 1558 / NBRC 3245 / NCIMB 13370)</name>
    <name type="common">Acetobacter aurantius</name>
    <dbReference type="NCBI Taxonomy" id="767434"/>
    <lineage>
        <taxon>Bacteria</taxon>
        <taxon>Pseudomonadati</taxon>
        <taxon>Pseudomonadota</taxon>
        <taxon>Gammaproteobacteria</taxon>
        <taxon>Lysobacterales</taxon>
        <taxon>Rhodanobacteraceae</taxon>
        <taxon>Frateuria</taxon>
    </lineage>
</organism>
<feature type="chain" id="PRO_5009014052" description="Outer-membrane lipoprotein carrier protein" evidence="10">
    <location>
        <begin position="21"/>
        <end position="218"/>
    </location>
</feature>
<protein>
    <recommendedName>
        <fullName evidence="4 10">Outer-membrane lipoprotein carrier protein</fullName>
    </recommendedName>
</protein>
<evidence type="ECO:0000256" key="7">
    <source>
        <dbReference type="ARBA" id="ARBA00022764"/>
    </source>
</evidence>
<dbReference type="EMBL" id="CP003350">
    <property type="protein sequence ID" value="AFC85328.1"/>
    <property type="molecule type" value="Genomic_DNA"/>
</dbReference>
<keyword evidence="9 10" id="KW-0143">Chaperone</keyword>
<accession>H8L0S3</accession>
<comment type="function">
    <text evidence="10">Participates in the translocation of lipoproteins from the inner membrane to the outer membrane. Only forms a complex with a lipoprotein if the residue after the N-terminal Cys is not an aspartate (The Asp acts as a targeting signal to indicate that the lipoprotein should stay in the inner membrane).</text>
</comment>
<sequence length="218" mass="24283" precursor="true">MRRLPAFFYALILLPLPALAQNQSARAQLDTFGHDLHALTARFDQTLDSGNGQPPQPSHGTLALEAPRQFRWDTLGPYQQNIVADGSRVWLYDPELQQVTVKRQDSAEAHSPLTVLTDLRQLDHEFHVSEQGSKGGLAWLRLTSTAANSAFDHVDLGFSGGVLQQMSFRDQLGAVTDIHFSHWQRNPKLKPDSFKFVVPKGADVVGDVPDIQVRPLQE</sequence>
<evidence type="ECO:0000313" key="12">
    <source>
        <dbReference type="Proteomes" id="UP000005234"/>
    </source>
</evidence>
<keyword evidence="7 10" id="KW-0574">Periplasm</keyword>
<evidence type="ECO:0000256" key="8">
    <source>
        <dbReference type="ARBA" id="ARBA00022927"/>
    </source>
</evidence>
<keyword evidence="5 10" id="KW-0813">Transport</keyword>
<dbReference type="eggNOG" id="COG2834">
    <property type="taxonomic scope" value="Bacteria"/>
</dbReference>
<dbReference type="InterPro" id="IPR018323">
    <property type="entry name" value="OM_lipoprot_carrier_LolA_Pbac"/>
</dbReference>
<reference evidence="11" key="1">
    <citation type="submission" date="2012-02" db="EMBL/GenBank/DDBJ databases">
        <title>The complete genome of Frateuria aurantia DSM 6220.</title>
        <authorList>
            <consortium name="US DOE Joint Genome Institute (JGI-PGF)"/>
            <person name="Lucas S."/>
            <person name="Copeland A."/>
            <person name="Lapidus A."/>
            <person name="Glavina del Rio T."/>
            <person name="Dalin E."/>
            <person name="Tice H."/>
            <person name="Bruce D."/>
            <person name="Goodwin L."/>
            <person name="Pitluck S."/>
            <person name="Peters L."/>
            <person name="Ovchinnikova G."/>
            <person name="Teshima H."/>
            <person name="Kyrpides N."/>
            <person name="Mavromatis K."/>
            <person name="Ivanova N."/>
            <person name="Brettin T."/>
            <person name="Detter J.C."/>
            <person name="Han C."/>
            <person name="Larimer F."/>
            <person name="Land M."/>
            <person name="Hauser L."/>
            <person name="Markowitz V."/>
            <person name="Cheng J.-F."/>
            <person name="Hugenholtz P."/>
            <person name="Woyke T."/>
            <person name="Wu D."/>
            <person name="Brambilla E."/>
            <person name="Klenk H.-P."/>
            <person name="Eisen J.A."/>
        </authorList>
    </citation>
    <scope>NUCLEOTIDE SEQUENCE</scope>
    <source>
        <strain evidence="11">DSM 6220</strain>
    </source>
</reference>
<dbReference type="GO" id="GO:0030288">
    <property type="term" value="C:outer membrane-bounded periplasmic space"/>
    <property type="evidence" value="ECO:0007669"/>
    <property type="project" value="TreeGrafter"/>
</dbReference>
<name>H8L0S3_FRAAD</name>
<evidence type="ECO:0000256" key="3">
    <source>
        <dbReference type="ARBA" id="ARBA00011245"/>
    </source>
</evidence>
<dbReference type="CDD" id="cd16325">
    <property type="entry name" value="LolA"/>
    <property type="match status" value="1"/>
</dbReference>
<evidence type="ECO:0000256" key="5">
    <source>
        <dbReference type="ARBA" id="ARBA00022448"/>
    </source>
</evidence>
<dbReference type="RefSeq" id="WP_014402334.1">
    <property type="nucleotide sequence ID" value="NC_017033.1"/>
</dbReference>
<dbReference type="GO" id="GO:0042953">
    <property type="term" value="P:lipoprotein transport"/>
    <property type="evidence" value="ECO:0007669"/>
    <property type="project" value="InterPro"/>
</dbReference>
<evidence type="ECO:0000256" key="1">
    <source>
        <dbReference type="ARBA" id="ARBA00004418"/>
    </source>
</evidence>
<dbReference type="OrthoDB" id="9787361at2"/>
<dbReference type="InterPro" id="IPR029046">
    <property type="entry name" value="LolA/LolB/LppX"/>
</dbReference>
<dbReference type="HAMAP" id="MF_00240">
    <property type="entry name" value="LolA"/>
    <property type="match status" value="1"/>
</dbReference>
<dbReference type="SUPFAM" id="SSF89392">
    <property type="entry name" value="Prokaryotic lipoproteins and lipoprotein localization factors"/>
    <property type="match status" value="1"/>
</dbReference>
<dbReference type="Pfam" id="PF03548">
    <property type="entry name" value="LolA"/>
    <property type="match status" value="1"/>
</dbReference>
<dbReference type="PANTHER" id="PTHR35869">
    <property type="entry name" value="OUTER-MEMBRANE LIPOPROTEIN CARRIER PROTEIN"/>
    <property type="match status" value="1"/>
</dbReference>
<keyword evidence="8 10" id="KW-0653">Protein transport</keyword>
<proteinExistence type="inferred from homology"/>
<dbReference type="PANTHER" id="PTHR35869:SF1">
    <property type="entry name" value="OUTER-MEMBRANE LIPOPROTEIN CARRIER PROTEIN"/>
    <property type="match status" value="1"/>
</dbReference>
<feature type="signal peptide" evidence="10">
    <location>
        <begin position="1"/>
        <end position="20"/>
    </location>
</feature>
<dbReference type="Proteomes" id="UP000005234">
    <property type="component" value="Chromosome"/>
</dbReference>
<dbReference type="Gene3D" id="2.50.20.10">
    <property type="entry name" value="Lipoprotein localisation LolA/LolB/LppX"/>
    <property type="match status" value="1"/>
</dbReference>
<keyword evidence="6 10" id="KW-0732">Signal</keyword>